<evidence type="ECO:0000313" key="1">
    <source>
        <dbReference type="EMBL" id="GAX59621.1"/>
    </source>
</evidence>
<dbReference type="EMBL" id="BAOS01000004">
    <property type="protein sequence ID" value="GAX59621.1"/>
    <property type="molecule type" value="Genomic_DNA"/>
</dbReference>
<proteinExistence type="predicted"/>
<gene>
    <name evidence="1" type="ORF">SCALIN_C04_0109</name>
</gene>
<dbReference type="AlphaFoldDB" id="A0A286TUU7"/>
<dbReference type="Proteomes" id="UP000218542">
    <property type="component" value="Unassembled WGS sequence"/>
</dbReference>
<name>A0A286TUU7_9BACT</name>
<keyword evidence="2" id="KW-1185">Reference proteome</keyword>
<evidence type="ECO:0000313" key="2">
    <source>
        <dbReference type="Proteomes" id="UP000218542"/>
    </source>
</evidence>
<comment type="caution">
    <text evidence="1">The sequence shown here is derived from an EMBL/GenBank/DDBJ whole genome shotgun (WGS) entry which is preliminary data.</text>
</comment>
<organism evidence="1 2">
    <name type="scientific">Candidatus Scalindua japonica</name>
    <dbReference type="NCBI Taxonomy" id="1284222"/>
    <lineage>
        <taxon>Bacteria</taxon>
        <taxon>Pseudomonadati</taxon>
        <taxon>Planctomycetota</taxon>
        <taxon>Candidatus Brocadiia</taxon>
        <taxon>Candidatus Brocadiales</taxon>
        <taxon>Candidatus Scalinduaceae</taxon>
        <taxon>Candidatus Scalindua</taxon>
    </lineage>
</organism>
<protein>
    <submittedName>
        <fullName evidence="1">Transcription factor</fullName>
    </submittedName>
</protein>
<sequence>MFLKCVNKENFKLFIKCVKNMQRIKINVIVPTATEALLIINCKEYPIVGELNIAVEIRAVIRKKRVQTKDKIEPADA</sequence>
<reference evidence="1 2" key="1">
    <citation type="journal article" date="2017" name="Environ. Microbiol. Rep.">
        <title>Genetic diversity of marine anaerobic ammonium-oxidizing bacteria as revealed by genomic and proteomic analyses of 'Candidatus Scalindua japonica'.</title>
        <authorList>
            <person name="Oshiki M."/>
            <person name="Mizuto K."/>
            <person name="Kimura Z."/>
            <person name="Kindaichi T."/>
            <person name="Satoh H."/>
            <person name="Okabe S."/>
        </authorList>
    </citation>
    <scope>NUCLEOTIDE SEQUENCE [LARGE SCALE GENOMIC DNA]</scope>
    <source>
        <strain evidence="2">husup-a2</strain>
    </source>
</reference>
<accession>A0A286TUU7</accession>